<reference evidence="1" key="1">
    <citation type="submission" date="2022-11" db="EMBL/GenBank/DDBJ databases">
        <title>Minimal conservation of predation-associated metabolite biosynthetic gene clusters underscores biosynthetic potential of Myxococcota including descriptions for ten novel species: Archangium lansinium sp. nov., Myxococcus landrumus sp. nov., Nannocystis bai.</title>
        <authorList>
            <person name="Ahearne A."/>
            <person name="Stevens C."/>
            <person name="Phillips K."/>
        </authorList>
    </citation>
    <scope>NUCLEOTIDE SEQUENCE</scope>
    <source>
        <strain evidence="1">Na p29</strain>
    </source>
</reference>
<keyword evidence="2" id="KW-1185">Reference proteome</keyword>
<evidence type="ECO:0000313" key="1">
    <source>
        <dbReference type="EMBL" id="MCY1009869.1"/>
    </source>
</evidence>
<dbReference type="RefSeq" id="WP_267772596.1">
    <property type="nucleotide sequence ID" value="NZ_JAPNKE010000002.1"/>
</dbReference>
<sequence>MRSSSRLAAVLLVAACTARDEPVILGGDVSRTVDCDVGAYLQQRRAANFCDEDDDCVEIVPEQCLAPYYANAASAAASLRGVERELADRCGVITSPACMRLPLGVPRCRRHRCVAGELDREARKRCWPSRVPLLELGQSAVIYSRPEAPPVWNVSRSAHVRLDEPAILTLHIEPHGCVLSRIDLRLDPSWLREFAATDGAMTLTQELEAGEYLVLARNAGPSCPVELTAELHRTDGTAVPPKYHGLKYLIVCD</sequence>
<proteinExistence type="predicted"/>
<organism evidence="1 2">
    <name type="scientific">Nannocystis pusilla</name>
    <dbReference type="NCBI Taxonomy" id="889268"/>
    <lineage>
        <taxon>Bacteria</taxon>
        <taxon>Pseudomonadati</taxon>
        <taxon>Myxococcota</taxon>
        <taxon>Polyangia</taxon>
        <taxon>Nannocystales</taxon>
        <taxon>Nannocystaceae</taxon>
        <taxon>Nannocystis</taxon>
    </lineage>
</organism>
<accession>A0A9X3J0Q3</accession>
<dbReference type="EMBL" id="JAPNKE010000002">
    <property type="protein sequence ID" value="MCY1009869.1"/>
    <property type="molecule type" value="Genomic_DNA"/>
</dbReference>
<evidence type="ECO:0000313" key="2">
    <source>
        <dbReference type="Proteomes" id="UP001150924"/>
    </source>
</evidence>
<dbReference type="Proteomes" id="UP001150924">
    <property type="component" value="Unassembled WGS sequence"/>
</dbReference>
<comment type="caution">
    <text evidence="1">The sequence shown here is derived from an EMBL/GenBank/DDBJ whole genome shotgun (WGS) entry which is preliminary data.</text>
</comment>
<gene>
    <name evidence="1" type="ORF">OV079_30775</name>
</gene>
<protein>
    <submittedName>
        <fullName evidence="1">Uncharacterized protein</fullName>
    </submittedName>
</protein>
<name>A0A9X3J0Q3_9BACT</name>
<dbReference type="AlphaFoldDB" id="A0A9X3J0Q3"/>